<evidence type="ECO:0008006" key="3">
    <source>
        <dbReference type="Google" id="ProtNLM"/>
    </source>
</evidence>
<dbReference type="InterPro" id="IPR013321">
    <property type="entry name" value="Arc_rbn_hlx_hlx"/>
</dbReference>
<dbReference type="EMBL" id="CP049074">
    <property type="protein sequence ID" value="QKR00120.1"/>
    <property type="molecule type" value="Genomic_DNA"/>
</dbReference>
<reference evidence="1 2" key="1">
    <citation type="submission" date="2020-02" db="EMBL/GenBank/DDBJ databases">
        <title>Comparative genome analysis reveals the metabolism and evolution of the thermophilic archaeal genus Metallosphaera.</title>
        <authorList>
            <person name="Jiang C."/>
        </authorList>
    </citation>
    <scope>NUCLEOTIDE SEQUENCE [LARGE SCALE GENOMIC DNA]</scope>
    <source>
        <strain evidence="1 2">Ric-A</strain>
    </source>
</reference>
<dbReference type="RefSeq" id="WP_174630806.1">
    <property type="nucleotide sequence ID" value="NZ_CP049074.1"/>
</dbReference>
<accession>A0A6N0NYE1</accession>
<gene>
    <name evidence="1" type="ORF">GWK48_06795</name>
</gene>
<dbReference type="Gene3D" id="1.10.1220.10">
    <property type="entry name" value="Met repressor-like"/>
    <property type="match status" value="1"/>
</dbReference>
<dbReference type="GeneID" id="55641643"/>
<dbReference type="AlphaFoldDB" id="A0A6N0NYE1"/>
<proteinExistence type="predicted"/>
<organism evidence="1 2">
    <name type="scientific">Metallosphaera tengchongensis</name>
    <dbReference type="NCBI Taxonomy" id="1532350"/>
    <lineage>
        <taxon>Archaea</taxon>
        <taxon>Thermoproteota</taxon>
        <taxon>Thermoprotei</taxon>
        <taxon>Sulfolobales</taxon>
        <taxon>Sulfolobaceae</taxon>
        <taxon>Metallosphaera</taxon>
    </lineage>
</organism>
<protein>
    <recommendedName>
        <fullName evidence="3">Ribbon-helix-helix protein, CopG family</fullName>
    </recommendedName>
</protein>
<evidence type="ECO:0000313" key="2">
    <source>
        <dbReference type="Proteomes" id="UP000509301"/>
    </source>
</evidence>
<name>A0A6N0NYE1_9CREN</name>
<dbReference type="GO" id="GO:0006355">
    <property type="term" value="P:regulation of DNA-templated transcription"/>
    <property type="evidence" value="ECO:0007669"/>
    <property type="project" value="InterPro"/>
</dbReference>
<keyword evidence="2" id="KW-1185">Reference proteome</keyword>
<dbReference type="Proteomes" id="UP000509301">
    <property type="component" value="Chromosome"/>
</dbReference>
<sequence length="110" mass="12936">MKVRSFKVEKSLAEQAWEIVRRRKTSLSSEIRKRVERIIDENIPIDDLISSSELTILTLKIPDDLDSKIEKYLTTAQVKRSELFRKAIRMMIEEEYESKDKESFQTGIVS</sequence>
<dbReference type="KEGG" id="mten:GWK48_06795"/>
<evidence type="ECO:0000313" key="1">
    <source>
        <dbReference type="EMBL" id="QKR00120.1"/>
    </source>
</evidence>
<dbReference type="OrthoDB" id="34770at2157"/>